<organism evidence="1">
    <name type="scientific">Arundo donax</name>
    <name type="common">Giant reed</name>
    <name type="synonym">Donax arundinaceus</name>
    <dbReference type="NCBI Taxonomy" id="35708"/>
    <lineage>
        <taxon>Eukaryota</taxon>
        <taxon>Viridiplantae</taxon>
        <taxon>Streptophyta</taxon>
        <taxon>Embryophyta</taxon>
        <taxon>Tracheophyta</taxon>
        <taxon>Spermatophyta</taxon>
        <taxon>Magnoliopsida</taxon>
        <taxon>Liliopsida</taxon>
        <taxon>Poales</taxon>
        <taxon>Poaceae</taxon>
        <taxon>PACMAD clade</taxon>
        <taxon>Arundinoideae</taxon>
        <taxon>Arundineae</taxon>
        <taxon>Arundo</taxon>
    </lineage>
</organism>
<accession>A0A0A8XQF1</accession>
<proteinExistence type="predicted"/>
<name>A0A0A8XQF1_ARUDO</name>
<evidence type="ECO:0000313" key="1">
    <source>
        <dbReference type="EMBL" id="JAD15996.1"/>
    </source>
</evidence>
<reference evidence="1" key="1">
    <citation type="submission" date="2014-09" db="EMBL/GenBank/DDBJ databases">
        <authorList>
            <person name="Magalhaes I.L.F."/>
            <person name="Oliveira U."/>
            <person name="Santos F.R."/>
            <person name="Vidigal T.H.D.A."/>
            <person name="Brescovit A.D."/>
            <person name="Santos A.J."/>
        </authorList>
    </citation>
    <scope>NUCLEOTIDE SEQUENCE</scope>
    <source>
        <tissue evidence="1">Shoot tissue taken approximately 20 cm above the soil surface</tissue>
    </source>
</reference>
<sequence length="16" mass="2249">MWIYMYMYYIHLVCYR</sequence>
<protein>
    <submittedName>
        <fullName evidence="1">Uncharacterized protein</fullName>
    </submittedName>
</protein>
<dbReference type="AlphaFoldDB" id="A0A0A8XQF1"/>
<dbReference type="EMBL" id="GBRH01281899">
    <property type="protein sequence ID" value="JAD15996.1"/>
    <property type="molecule type" value="Transcribed_RNA"/>
</dbReference>
<reference evidence="1" key="2">
    <citation type="journal article" date="2015" name="Data Brief">
        <title>Shoot transcriptome of the giant reed, Arundo donax.</title>
        <authorList>
            <person name="Barrero R.A."/>
            <person name="Guerrero F.D."/>
            <person name="Moolhuijzen P."/>
            <person name="Goolsby J.A."/>
            <person name="Tidwell J."/>
            <person name="Bellgard S.E."/>
            <person name="Bellgard M.I."/>
        </authorList>
    </citation>
    <scope>NUCLEOTIDE SEQUENCE</scope>
    <source>
        <tissue evidence="1">Shoot tissue taken approximately 20 cm above the soil surface</tissue>
    </source>
</reference>